<dbReference type="PANTHER" id="PTHR10192:SF5">
    <property type="entry name" value="GEPHYRIN"/>
    <property type="match status" value="1"/>
</dbReference>
<dbReference type="InterPro" id="IPR001453">
    <property type="entry name" value="MoaB/Mog_dom"/>
</dbReference>
<evidence type="ECO:0000256" key="5">
    <source>
        <dbReference type="RuleBase" id="RU365090"/>
    </source>
</evidence>
<comment type="similarity">
    <text evidence="2 5">Belongs to the MoeA family.</text>
</comment>
<dbReference type="GO" id="GO:0046872">
    <property type="term" value="F:metal ion binding"/>
    <property type="evidence" value="ECO:0007669"/>
    <property type="project" value="UniProtKB-UniRule"/>
</dbReference>
<evidence type="ECO:0000256" key="1">
    <source>
        <dbReference type="ARBA" id="ARBA00002901"/>
    </source>
</evidence>
<dbReference type="GO" id="GO:0005829">
    <property type="term" value="C:cytosol"/>
    <property type="evidence" value="ECO:0007669"/>
    <property type="project" value="TreeGrafter"/>
</dbReference>
<comment type="function">
    <text evidence="1 5">Catalyzes the insertion of molybdate into adenylated molybdopterin with the concomitant release of AMP.</text>
</comment>
<keyword evidence="5 7" id="KW-0808">Transferase</keyword>
<keyword evidence="8" id="KW-1185">Reference proteome</keyword>
<dbReference type="EC" id="2.10.1.1" evidence="5"/>
<dbReference type="Proteomes" id="UP000502677">
    <property type="component" value="Chromosome"/>
</dbReference>
<evidence type="ECO:0000259" key="6">
    <source>
        <dbReference type="SMART" id="SM00852"/>
    </source>
</evidence>
<dbReference type="GO" id="GO:0061599">
    <property type="term" value="F:molybdopterin molybdotransferase activity"/>
    <property type="evidence" value="ECO:0007669"/>
    <property type="project" value="UniProtKB-UniRule"/>
</dbReference>
<keyword evidence="5" id="KW-0501">Molybdenum cofactor biosynthesis</keyword>
<comment type="catalytic activity">
    <reaction evidence="4">
        <text>adenylyl-molybdopterin + molybdate = Mo-molybdopterin + AMP + H(+)</text>
        <dbReference type="Rhea" id="RHEA:35047"/>
        <dbReference type="ChEBI" id="CHEBI:15378"/>
        <dbReference type="ChEBI" id="CHEBI:36264"/>
        <dbReference type="ChEBI" id="CHEBI:62727"/>
        <dbReference type="ChEBI" id="CHEBI:71302"/>
        <dbReference type="ChEBI" id="CHEBI:456215"/>
        <dbReference type="EC" id="2.10.1.1"/>
    </reaction>
</comment>
<dbReference type="InterPro" id="IPR005110">
    <property type="entry name" value="MoeA_linker/N"/>
</dbReference>
<protein>
    <recommendedName>
        <fullName evidence="5">Molybdopterin molybdenumtransferase</fullName>
        <ecNumber evidence="5">2.10.1.1</ecNumber>
    </recommendedName>
</protein>
<dbReference type="Gene3D" id="3.90.105.10">
    <property type="entry name" value="Molybdopterin biosynthesis moea protein, domain 2"/>
    <property type="match status" value="1"/>
</dbReference>
<dbReference type="InterPro" id="IPR036425">
    <property type="entry name" value="MoaB/Mog-like_dom_sf"/>
</dbReference>
<proteinExistence type="inferred from homology"/>
<dbReference type="SUPFAM" id="SSF63867">
    <property type="entry name" value="MoeA C-terminal domain-like"/>
    <property type="match status" value="1"/>
</dbReference>
<dbReference type="SUPFAM" id="SSF53218">
    <property type="entry name" value="Molybdenum cofactor biosynthesis proteins"/>
    <property type="match status" value="1"/>
</dbReference>
<dbReference type="Pfam" id="PF00994">
    <property type="entry name" value="MoCF_biosynth"/>
    <property type="match status" value="1"/>
</dbReference>
<dbReference type="Gene3D" id="2.40.340.10">
    <property type="entry name" value="MoeA, C-terminal, domain IV"/>
    <property type="match status" value="1"/>
</dbReference>
<keyword evidence="3 5" id="KW-0500">Molybdenum</keyword>
<dbReference type="GO" id="GO:0006777">
    <property type="term" value="P:Mo-molybdopterin cofactor biosynthetic process"/>
    <property type="evidence" value="ECO:0007669"/>
    <property type="project" value="UniProtKB-UniRule"/>
</dbReference>
<dbReference type="KEGG" id="lvi:G7068_04295"/>
<dbReference type="RefSeq" id="WP_166289398.1">
    <property type="nucleotide sequence ID" value="NZ_CP049863.1"/>
</dbReference>
<evidence type="ECO:0000256" key="2">
    <source>
        <dbReference type="ARBA" id="ARBA00010763"/>
    </source>
</evidence>
<dbReference type="InterPro" id="IPR036135">
    <property type="entry name" value="MoeA_linker/N_sf"/>
</dbReference>
<dbReference type="SMART" id="SM00852">
    <property type="entry name" value="MoCF_biosynth"/>
    <property type="match status" value="1"/>
</dbReference>
<dbReference type="UniPathway" id="UPA00344"/>
<dbReference type="PANTHER" id="PTHR10192">
    <property type="entry name" value="MOLYBDOPTERIN BIOSYNTHESIS PROTEIN"/>
    <property type="match status" value="1"/>
</dbReference>
<dbReference type="EMBL" id="CP049863">
    <property type="protein sequence ID" value="QIK62515.1"/>
    <property type="molecule type" value="Genomic_DNA"/>
</dbReference>
<keyword evidence="5" id="KW-0479">Metal-binding</keyword>
<dbReference type="InterPro" id="IPR036688">
    <property type="entry name" value="MoeA_C_domain_IV_sf"/>
</dbReference>
<dbReference type="NCBIfam" id="NF045515">
    <property type="entry name" value="Glp_gephyrin"/>
    <property type="match status" value="1"/>
</dbReference>
<dbReference type="SUPFAM" id="SSF63882">
    <property type="entry name" value="MoeA N-terminal region -like"/>
    <property type="match status" value="1"/>
</dbReference>
<dbReference type="Gene3D" id="2.170.190.11">
    <property type="entry name" value="Molybdopterin biosynthesis moea protein, domain 3"/>
    <property type="match status" value="1"/>
</dbReference>
<sequence>MSTNRRLIETHQQAVRSLLTPVFKRLRAATPDSVAVDSPELLGRVVAMEVTTAIPLPPFDNSQMDGYAVRAEDVATASPSLPVTLTLGFTTAAGDSQLTHVPGTASPVMTGAVIPLGADAVVPVELTLPPRFPKLNRRGEPDPTGNVDIASAAPAGQFVRKRGEDAPSGAPILPAGTRLTPTRVGALAAAGCTTVQVLPRLRVLLCSTGDEISQVSEPTQASEPSQLEIGKIHDANTPMLAAALREAGAEVDTLRCGDQAGALQEALASVSASYDLIITSGGISAGAFEVVREAFAPLGAEFLSVAMQPGGPQGLGEIVLPGGAVPAVCFPGNPVSAFISAECFVLPLLREYAGLPAERPRVQRQLAHDTSSPLEKHQVRRGRIEADGRVSLSGPGSHLLSELALADVLVQLPLGQDSFLENTPVETWRIND</sequence>
<comment type="pathway">
    <text evidence="5">Cofactor biosynthesis; molybdopterin biosynthesis.</text>
</comment>
<evidence type="ECO:0000313" key="8">
    <source>
        <dbReference type="Proteomes" id="UP000502677"/>
    </source>
</evidence>
<evidence type="ECO:0000256" key="4">
    <source>
        <dbReference type="ARBA" id="ARBA00047317"/>
    </source>
</evidence>
<dbReference type="InterPro" id="IPR038987">
    <property type="entry name" value="MoeA-like"/>
</dbReference>
<feature type="domain" description="MoaB/Mog" evidence="6">
    <location>
        <begin position="204"/>
        <end position="351"/>
    </location>
</feature>
<reference evidence="7 8" key="1">
    <citation type="submission" date="2020-03" db="EMBL/GenBank/DDBJ databases">
        <title>Leucobacter sp. nov., isolated from beetles.</title>
        <authorList>
            <person name="Hyun D.-W."/>
            <person name="Bae J.-W."/>
        </authorList>
    </citation>
    <scope>NUCLEOTIDE SEQUENCE [LARGE SCALE GENOMIC DNA]</scope>
    <source>
        <strain evidence="7 8">HDW9C</strain>
    </source>
</reference>
<dbReference type="CDD" id="cd00887">
    <property type="entry name" value="MoeA"/>
    <property type="match status" value="1"/>
</dbReference>
<gene>
    <name evidence="7" type="ORF">G7068_04295</name>
</gene>
<accession>A0A6G7XD79</accession>
<name>A0A6G7XD79_9MICO</name>
<dbReference type="Pfam" id="PF03453">
    <property type="entry name" value="MoeA_N"/>
    <property type="match status" value="1"/>
</dbReference>
<dbReference type="AlphaFoldDB" id="A0A6G7XD79"/>
<evidence type="ECO:0000256" key="3">
    <source>
        <dbReference type="ARBA" id="ARBA00022505"/>
    </source>
</evidence>
<evidence type="ECO:0000313" key="7">
    <source>
        <dbReference type="EMBL" id="QIK62515.1"/>
    </source>
</evidence>
<organism evidence="7 8">
    <name type="scientific">Leucobacter viscericola</name>
    <dbReference type="NCBI Taxonomy" id="2714935"/>
    <lineage>
        <taxon>Bacteria</taxon>
        <taxon>Bacillati</taxon>
        <taxon>Actinomycetota</taxon>
        <taxon>Actinomycetes</taxon>
        <taxon>Micrococcales</taxon>
        <taxon>Microbacteriaceae</taxon>
        <taxon>Leucobacter</taxon>
    </lineage>
</organism>
<comment type="cofactor">
    <cofactor evidence="5">
        <name>Mg(2+)</name>
        <dbReference type="ChEBI" id="CHEBI:18420"/>
    </cofactor>
</comment>
<dbReference type="Gene3D" id="3.40.980.10">
    <property type="entry name" value="MoaB/Mog-like domain"/>
    <property type="match status" value="1"/>
</dbReference>
<keyword evidence="5" id="KW-0460">Magnesium</keyword>